<proteinExistence type="predicted"/>
<reference evidence="2 3" key="1">
    <citation type="submission" date="2016-03" db="EMBL/GenBank/DDBJ databases">
        <title>Whole genome sequencing of Grifola frondosa 9006-11.</title>
        <authorList>
            <person name="Min B."/>
            <person name="Park H."/>
            <person name="Kim J.-G."/>
            <person name="Cho H."/>
            <person name="Oh Y.-L."/>
            <person name="Kong W.-S."/>
            <person name="Choi I.-G."/>
        </authorList>
    </citation>
    <scope>NUCLEOTIDE SEQUENCE [LARGE SCALE GENOMIC DNA]</scope>
    <source>
        <strain evidence="2 3">9006-11</strain>
    </source>
</reference>
<dbReference type="InterPro" id="IPR050923">
    <property type="entry name" value="Cell_Proc_Reg/RNA_Proc"/>
</dbReference>
<dbReference type="SMART" id="SM00240">
    <property type="entry name" value="FHA"/>
    <property type="match status" value="1"/>
</dbReference>
<comment type="caution">
    <text evidence="2">The sequence shown here is derived from an EMBL/GenBank/DDBJ whole genome shotgun (WGS) entry which is preliminary data.</text>
</comment>
<dbReference type="InterPro" id="IPR000253">
    <property type="entry name" value="FHA_dom"/>
</dbReference>
<dbReference type="Pfam" id="PF00498">
    <property type="entry name" value="FHA"/>
    <property type="match status" value="1"/>
</dbReference>
<sequence length="175" mass="19878">MHQDEGDSDSRLWGFLTPLDRARLKRMDFKLDKRAYTIGRYRGHDFRLPWSTICKTHCVVEWDGIKSPESIVKITDLSLHGTYLNGKLIGKKKCALLRDGDEISFLACCAEDQAQYRYVYRQLTPGQHVVTLDLVYKLGKEIGRGAYATVFKEPIIRSVVRMQSKSFGGTGSASL</sequence>
<dbReference type="PROSITE" id="PS50006">
    <property type="entry name" value="FHA_DOMAIN"/>
    <property type="match status" value="1"/>
</dbReference>
<dbReference type="STRING" id="5627.A0A1C7M915"/>
<dbReference type="OMA" id="NVHCEIT"/>
<dbReference type="Proteomes" id="UP000092993">
    <property type="component" value="Unassembled WGS sequence"/>
</dbReference>
<dbReference type="Gene3D" id="2.60.200.20">
    <property type="match status" value="1"/>
</dbReference>
<keyword evidence="3" id="KW-1185">Reference proteome</keyword>
<evidence type="ECO:0000313" key="3">
    <source>
        <dbReference type="Proteomes" id="UP000092993"/>
    </source>
</evidence>
<dbReference type="SUPFAM" id="SSF49879">
    <property type="entry name" value="SMAD/FHA domain"/>
    <property type="match status" value="1"/>
</dbReference>
<feature type="domain" description="FHA" evidence="1">
    <location>
        <begin position="36"/>
        <end position="89"/>
    </location>
</feature>
<evidence type="ECO:0000313" key="2">
    <source>
        <dbReference type="EMBL" id="OBZ73425.1"/>
    </source>
</evidence>
<gene>
    <name evidence="2" type="ORF">A0H81_07118</name>
</gene>
<organism evidence="2 3">
    <name type="scientific">Grifola frondosa</name>
    <name type="common">Maitake</name>
    <name type="synonym">Polyporus frondosus</name>
    <dbReference type="NCBI Taxonomy" id="5627"/>
    <lineage>
        <taxon>Eukaryota</taxon>
        <taxon>Fungi</taxon>
        <taxon>Dikarya</taxon>
        <taxon>Basidiomycota</taxon>
        <taxon>Agaricomycotina</taxon>
        <taxon>Agaricomycetes</taxon>
        <taxon>Polyporales</taxon>
        <taxon>Grifolaceae</taxon>
        <taxon>Grifola</taxon>
    </lineage>
</organism>
<dbReference type="PANTHER" id="PTHR23308">
    <property type="entry name" value="NUCLEAR INHIBITOR OF PROTEIN PHOSPHATASE-1"/>
    <property type="match status" value="1"/>
</dbReference>
<name>A0A1C7M915_GRIFR</name>
<evidence type="ECO:0000259" key="1">
    <source>
        <dbReference type="PROSITE" id="PS50006"/>
    </source>
</evidence>
<dbReference type="AlphaFoldDB" id="A0A1C7M915"/>
<dbReference type="OrthoDB" id="10252171at2759"/>
<dbReference type="InterPro" id="IPR008984">
    <property type="entry name" value="SMAD_FHA_dom_sf"/>
</dbReference>
<accession>A0A1C7M915</accession>
<dbReference type="EMBL" id="LUGG01000007">
    <property type="protein sequence ID" value="OBZ73425.1"/>
    <property type="molecule type" value="Genomic_DNA"/>
</dbReference>
<protein>
    <recommendedName>
        <fullName evidence="1">FHA domain-containing protein</fullName>
    </recommendedName>
</protein>